<dbReference type="InterPro" id="IPR002110">
    <property type="entry name" value="Ankyrin_rpt"/>
</dbReference>
<dbReference type="EMBL" id="JADGIZ020000018">
    <property type="protein sequence ID" value="KAL2916251.1"/>
    <property type="molecule type" value="Genomic_DNA"/>
</dbReference>
<dbReference type="InterPro" id="IPR052050">
    <property type="entry name" value="SecEffector_AnkRepeat"/>
</dbReference>
<dbReference type="Proteomes" id="UP001527925">
    <property type="component" value="Unassembled WGS sequence"/>
</dbReference>
<dbReference type="SMART" id="SM00248">
    <property type="entry name" value="ANK"/>
    <property type="match status" value="5"/>
</dbReference>
<dbReference type="InterPro" id="IPR036770">
    <property type="entry name" value="Ankyrin_rpt-contain_sf"/>
</dbReference>
<evidence type="ECO:0008006" key="3">
    <source>
        <dbReference type="Google" id="ProtNLM"/>
    </source>
</evidence>
<dbReference type="PANTHER" id="PTHR46586:SF3">
    <property type="entry name" value="ANKYRIN REPEAT-CONTAINING PROTEIN"/>
    <property type="match status" value="1"/>
</dbReference>
<accession>A0ABR4N9R3</accession>
<keyword evidence="2" id="KW-1185">Reference proteome</keyword>
<name>A0ABR4N9R3_9FUNG</name>
<dbReference type="Gene3D" id="1.25.40.20">
    <property type="entry name" value="Ankyrin repeat-containing domain"/>
    <property type="match status" value="2"/>
</dbReference>
<proteinExistence type="predicted"/>
<reference evidence="1 2" key="1">
    <citation type="submission" date="2023-09" db="EMBL/GenBank/DDBJ databases">
        <title>Pangenome analysis of Batrachochytrium dendrobatidis and related Chytrids.</title>
        <authorList>
            <person name="Yacoub M.N."/>
            <person name="Stajich J.E."/>
            <person name="James T.Y."/>
        </authorList>
    </citation>
    <scope>NUCLEOTIDE SEQUENCE [LARGE SCALE GENOMIC DNA]</scope>
    <source>
        <strain evidence="1 2">JEL0888</strain>
    </source>
</reference>
<evidence type="ECO:0000313" key="1">
    <source>
        <dbReference type="EMBL" id="KAL2916251.1"/>
    </source>
</evidence>
<comment type="caution">
    <text evidence="1">The sequence shown here is derived from an EMBL/GenBank/DDBJ whole genome shotgun (WGS) entry which is preliminary data.</text>
</comment>
<protein>
    <recommendedName>
        <fullName evidence="3">Ankyrin repeat protein</fullName>
    </recommendedName>
</protein>
<evidence type="ECO:0000313" key="2">
    <source>
        <dbReference type="Proteomes" id="UP001527925"/>
    </source>
</evidence>
<gene>
    <name evidence="1" type="ORF">HK105_204342</name>
</gene>
<organism evidence="1 2">
    <name type="scientific">Polyrhizophydium stewartii</name>
    <dbReference type="NCBI Taxonomy" id="2732419"/>
    <lineage>
        <taxon>Eukaryota</taxon>
        <taxon>Fungi</taxon>
        <taxon>Fungi incertae sedis</taxon>
        <taxon>Chytridiomycota</taxon>
        <taxon>Chytridiomycota incertae sedis</taxon>
        <taxon>Chytridiomycetes</taxon>
        <taxon>Rhizophydiales</taxon>
        <taxon>Rhizophydiales incertae sedis</taxon>
        <taxon>Polyrhizophydium</taxon>
    </lineage>
</organism>
<dbReference type="Pfam" id="PF12796">
    <property type="entry name" value="Ank_2"/>
    <property type="match status" value="1"/>
</dbReference>
<sequence>MLARLPRELQAGILARAGHLARFRLGFLPLPLSVDDVSRLWIEVFIANDLATARELPRMPLTCETAFIHTEPMRRLASAFNLTEFIPPILLHLHKGWHTPAYFIDHFDELLARFPDIALWSIPFFIGKLNQHPRWIDAHHAFEIMADVVDGRFEASDIETCDYGAHLDEAALLQAAFLVATWLDRIDVVEGILGTNVRDLSLTGAVVTGNHTIVQLHFRDGLSRFKCTRGTIMAAFQRGDEDLADRLISRDIQNNYSPDADLLYAATNIGRIEFLSRLFDERFFGDYSTASTAAAASGRIDVLELLHNKQPQMTWSLEVIEEAARHGQLEVARWLAKRGNVESSEEAMEHAARTGNVAMMRLLHKKRLSEVSLAAAAAAAAAGHIDALEWLANKGIAEFGSDVLDGAASNGHLATLEWLAARTRRKCTQDGISRAVEGGYKDVVVWLSKHQRHAIHDNAVDVVVENGHTEMAEYLLSIGVKCSKTAIVRAASRGHLDIVKGLMRHMPDHDWVAVCDAAWNAGRYKIVQWIEQETARLEQIQTTEVSQSMAATHAAKRARVRETTATAE</sequence>
<dbReference type="PANTHER" id="PTHR46586">
    <property type="entry name" value="ANKYRIN REPEAT-CONTAINING PROTEIN"/>
    <property type="match status" value="1"/>
</dbReference>
<dbReference type="SUPFAM" id="SSF48403">
    <property type="entry name" value="Ankyrin repeat"/>
    <property type="match status" value="1"/>
</dbReference>